<gene>
    <name evidence="2 4" type="ORF">CBG21420</name>
    <name evidence="2" type="ORF">CBG_21420</name>
</gene>
<dbReference type="FunCoup" id="A8Y012">
    <property type="interactions" value="15"/>
</dbReference>
<dbReference type="HOGENOM" id="CLU_036335_4_2_1"/>
<feature type="transmembrane region" description="Helical" evidence="1">
    <location>
        <begin position="88"/>
        <end position="115"/>
    </location>
</feature>
<evidence type="ECO:0000313" key="3">
    <source>
        <dbReference type="Proteomes" id="UP000008549"/>
    </source>
</evidence>
<feature type="transmembrane region" description="Helical" evidence="1">
    <location>
        <begin position="288"/>
        <end position="306"/>
    </location>
</feature>
<dbReference type="SUPFAM" id="SSF81321">
    <property type="entry name" value="Family A G protein-coupled receptor-like"/>
    <property type="match status" value="1"/>
</dbReference>
<name>A8Y012_CAEBR</name>
<dbReference type="GeneID" id="8588984"/>
<dbReference type="AlphaFoldDB" id="A8Y012"/>
<protein>
    <submittedName>
        <fullName evidence="2">Protein CBG21420</fullName>
    </submittedName>
</protein>
<dbReference type="PANTHER" id="PTHR46178">
    <property type="entry name" value="SEVEN TM RECEPTOR"/>
    <property type="match status" value="1"/>
</dbReference>
<dbReference type="CTD" id="8588984"/>
<evidence type="ECO:0000256" key="1">
    <source>
        <dbReference type="SAM" id="Phobius"/>
    </source>
</evidence>
<dbReference type="STRING" id="6238.A8Y012"/>
<reference evidence="2 3" key="2">
    <citation type="journal article" date="2011" name="PLoS Genet.">
        <title>Caenorhabditis briggsae recombinant inbred line genotypes reveal inter-strain incompatibility and the evolution of recombination.</title>
        <authorList>
            <person name="Ross J.A."/>
            <person name="Koboldt D.C."/>
            <person name="Staisch J.E."/>
            <person name="Chamberlin H.M."/>
            <person name="Gupta B.P."/>
            <person name="Miller R.D."/>
            <person name="Baird S.E."/>
            <person name="Haag E.S."/>
        </authorList>
    </citation>
    <scope>NUCLEOTIDE SEQUENCE [LARGE SCALE GENOMIC DNA]</scope>
    <source>
        <strain evidence="2 3">AF16</strain>
    </source>
</reference>
<dbReference type="RefSeq" id="XP_002646985.1">
    <property type="nucleotide sequence ID" value="XM_002646939.1"/>
</dbReference>
<dbReference type="eggNOG" id="ENOG502TGE9">
    <property type="taxonomic scope" value="Eukaryota"/>
</dbReference>
<keyword evidence="3" id="KW-1185">Reference proteome</keyword>
<keyword evidence="1" id="KW-0812">Transmembrane</keyword>
<feature type="transmembrane region" description="Helical" evidence="1">
    <location>
        <begin position="197"/>
        <end position="220"/>
    </location>
</feature>
<evidence type="ECO:0000313" key="4">
    <source>
        <dbReference type="WormBase" id="CBG21420"/>
    </source>
</evidence>
<reference evidence="2 3" key="1">
    <citation type="journal article" date="2003" name="PLoS Biol.">
        <title>The genome sequence of Caenorhabditis briggsae: a platform for comparative genomics.</title>
        <authorList>
            <person name="Stein L.D."/>
            <person name="Bao Z."/>
            <person name="Blasiar D."/>
            <person name="Blumenthal T."/>
            <person name="Brent M.R."/>
            <person name="Chen N."/>
            <person name="Chinwalla A."/>
            <person name="Clarke L."/>
            <person name="Clee C."/>
            <person name="Coghlan A."/>
            <person name="Coulson A."/>
            <person name="D'Eustachio P."/>
            <person name="Fitch D.H."/>
            <person name="Fulton L.A."/>
            <person name="Fulton R.E."/>
            <person name="Griffiths-Jones S."/>
            <person name="Harris T.W."/>
            <person name="Hillier L.W."/>
            <person name="Kamath R."/>
            <person name="Kuwabara P.E."/>
            <person name="Mardis E.R."/>
            <person name="Marra M.A."/>
            <person name="Miner T.L."/>
            <person name="Minx P."/>
            <person name="Mullikin J.C."/>
            <person name="Plumb R.W."/>
            <person name="Rogers J."/>
            <person name="Schein J.E."/>
            <person name="Sohrmann M."/>
            <person name="Spieth J."/>
            <person name="Stajich J.E."/>
            <person name="Wei C."/>
            <person name="Willey D."/>
            <person name="Wilson R.K."/>
            <person name="Durbin R."/>
            <person name="Waterston R.H."/>
        </authorList>
    </citation>
    <scope>NUCLEOTIDE SEQUENCE [LARGE SCALE GENOMIC DNA]</scope>
    <source>
        <strain evidence="2 3">AF16</strain>
    </source>
</reference>
<accession>A8Y012</accession>
<dbReference type="PANTHER" id="PTHR46178:SF4">
    <property type="entry name" value="SEVEN TM RECEPTOR"/>
    <property type="match status" value="1"/>
</dbReference>
<dbReference type="WormBase" id="CBG21420">
    <property type="protein sequence ID" value="CBP20123"/>
    <property type="gene ID" value="WBGene00040200"/>
</dbReference>
<dbReference type="Proteomes" id="UP000008549">
    <property type="component" value="Unassembled WGS sequence"/>
</dbReference>
<feature type="transmembrane region" description="Helical" evidence="1">
    <location>
        <begin position="248"/>
        <end position="268"/>
    </location>
</feature>
<dbReference type="InParanoid" id="A8Y012"/>
<dbReference type="OMA" id="FIINIQY"/>
<dbReference type="KEGG" id="cbr:CBG_21420"/>
<dbReference type="Pfam" id="PF10326">
    <property type="entry name" value="7TM_GPCR_Str"/>
    <property type="match status" value="1"/>
</dbReference>
<keyword evidence="1" id="KW-1133">Transmembrane helix</keyword>
<keyword evidence="1" id="KW-0472">Membrane</keyword>
<feature type="transmembrane region" description="Helical" evidence="1">
    <location>
        <begin position="43"/>
        <end position="61"/>
    </location>
</feature>
<sequence length="342" mass="39527">MTLFYEYSYYFTQCGFVTTSIANTLFIYLTILHIKKITGPYKVMILVFSFVGIFFATWELVSRPFAHNYNKALMYFSLNSWLEGSPEFLKIAICIYAALYIVILAIIAVQFLFRYFTLCRPNFSRKFGGAGVMVWMFYVLLSGAIYGGAMYVNCDHDEFSDSYMRDIISVTYELNITNVPRYVIVPYSEDGSIRWRIIKFLLSGVATIALQYLIIIYCGVRMNTVLQKELAQQSVVNRKLQKQFFRALVVQTIVPTLLFVLPIAPFLIGPLIQPFFLFEMNFQTGWMLSFYVCTHQLILLHSCSLYQNTRKQHWVKMFKPVLPKTVKVTSEISTSTAAAVTR</sequence>
<proteinExistence type="predicted"/>
<organism evidence="2 3">
    <name type="scientific">Caenorhabditis briggsae</name>
    <dbReference type="NCBI Taxonomy" id="6238"/>
    <lineage>
        <taxon>Eukaryota</taxon>
        <taxon>Metazoa</taxon>
        <taxon>Ecdysozoa</taxon>
        <taxon>Nematoda</taxon>
        <taxon>Chromadorea</taxon>
        <taxon>Rhabditida</taxon>
        <taxon>Rhabditina</taxon>
        <taxon>Rhabditomorpha</taxon>
        <taxon>Rhabditoidea</taxon>
        <taxon>Rhabditidae</taxon>
        <taxon>Peloderinae</taxon>
        <taxon>Caenorhabditis</taxon>
    </lineage>
</organism>
<dbReference type="EMBL" id="HE601136">
    <property type="protein sequence ID" value="CAP38229.1"/>
    <property type="molecule type" value="Genomic_DNA"/>
</dbReference>
<feature type="transmembrane region" description="Helical" evidence="1">
    <location>
        <begin position="7"/>
        <end position="31"/>
    </location>
</feature>
<dbReference type="InterPro" id="IPR019428">
    <property type="entry name" value="7TM_GPCR_serpentine_rcpt_Str"/>
</dbReference>
<evidence type="ECO:0000313" key="2">
    <source>
        <dbReference type="EMBL" id="CAP38229.1"/>
    </source>
</evidence>
<feature type="transmembrane region" description="Helical" evidence="1">
    <location>
        <begin position="127"/>
        <end position="152"/>
    </location>
</feature>